<name>A0A0S3F4P5_9SPHN</name>
<accession>A0A0S3F4P5</accession>
<evidence type="ECO:0008006" key="3">
    <source>
        <dbReference type="Google" id="ProtNLM"/>
    </source>
</evidence>
<gene>
    <name evidence="1" type="ORF">ATN00_13255</name>
</gene>
<dbReference type="Proteomes" id="UP000056968">
    <property type="component" value="Chromosome"/>
</dbReference>
<sequence>MHQPLHLAPVAAAMARLYPDVQVTCLYRDQETGEMLAEVRRSMRAWSMAIAASSPPRWSGAIGRWLHRPSIEKLPLLFGIARRHRDVRAIVVPERTSTHLRKMGMADTPLIHFRHGAGDRAPRSEHRLKSFDLIVVPGEKDIDRAIRQQNIEPERLRQCGYVKLDYLAQLRGRERPRLFSDQRPIVLYNPHFDPRISSWHDAREVIEIFARQDRYNLIVAPHIRISEQLSAREIADWKALAVPGRIIVDLHSRNMVDMSYVQASDIYLGDVSSQLYEFLYKPRPATFLNSHQVDWADDPRYAGWRLGAVTNHVADVISAVDRAVAGQAEQIESQKAAVREAFGDWQGACVRGAEIVGAFLGLDEDR</sequence>
<organism evidence="1 2">
    <name type="scientific">Sphingobium baderi</name>
    <dbReference type="NCBI Taxonomy" id="1332080"/>
    <lineage>
        <taxon>Bacteria</taxon>
        <taxon>Pseudomonadati</taxon>
        <taxon>Pseudomonadota</taxon>
        <taxon>Alphaproteobacteria</taxon>
        <taxon>Sphingomonadales</taxon>
        <taxon>Sphingomonadaceae</taxon>
        <taxon>Sphingobium</taxon>
    </lineage>
</organism>
<evidence type="ECO:0000313" key="1">
    <source>
        <dbReference type="EMBL" id="ALR22624.1"/>
    </source>
</evidence>
<protein>
    <recommendedName>
        <fullName evidence="3">Glycosyl transferase</fullName>
    </recommendedName>
</protein>
<keyword evidence="2" id="KW-1185">Reference proteome</keyword>
<dbReference type="AlphaFoldDB" id="A0A0S3F4P5"/>
<dbReference type="InterPro" id="IPR043148">
    <property type="entry name" value="TagF_C"/>
</dbReference>
<proteinExistence type="predicted"/>
<dbReference type="KEGG" id="sbd:ATN00_13255"/>
<evidence type="ECO:0000313" key="2">
    <source>
        <dbReference type="Proteomes" id="UP000056968"/>
    </source>
</evidence>
<dbReference type="EMBL" id="CP013264">
    <property type="protein sequence ID" value="ALR22624.1"/>
    <property type="molecule type" value="Genomic_DNA"/>
</dbReference>
<dbReference type="Gene3D" id="3.40.50.12580">
    <property type="match status" value="1"/>
</dbReference>
<dbReference type="STRING" id="1332080.ATN00_13255"/>
<reference evidence="1 2" key="1">
    <citation type="submission" date="2015-11" db="EMBL/GenBank/DDBJ databases">
        <title>A Two-component Flavoprotein Monooxygenase System MeaXY Responsible for para-Hydroxylation of 2-Methyl-6-ethylaniline and 2,6-Diethylaniline in Sphingobium baderi DE-13.</title>
        <authorList>
            <person name="Cheng M."/>
            <person name="Meng Q."/>
            <person name="Yang Y."/>
            <person name="Chu C."/>
            <person name="Yan X."/>
            <person name="He J."/>
            <person name="Li S."/>
        </authorList>
    </citation>
    <scope>NUCLEOTIDE SEQUENCE [LARGE SCALE GENOMIC DNA]</scope>
    <source>
        <strain evidence="1 2">DE-13</strain>
    </source>
</reference>